<dbReference type="EMBL" id="HACA01019099">
    <property type="protein sequence ID" value="CDW36460.1"/>
    <property type="molecule type" value="Transcribed_RNA"/>
</dbReference>
<protein>
    <submittedName>
        <fullName evidence="1">Uncharacterized protein</fullName>
    </submittedName>
</protein>
<dbReference type="AlphaFoldDB" id="A0A0K2UEI7"/>
<evidence type="ECO:0000313" key="1">
    <source>
        <dbReference type="EMBL" id="CDW36460.1"/>
    </source>
</evidence>
<accession>A0A0K2UEI7</accession>
<reference evidence="1" key="1">
    <citation type="submission" date="2014-05" db="EMBL/GenBank/DDBJ databases">
        <authorList>
            <person name="Chronopoulou M."/>
        </authorList>
    </citation>
    <scope>NUCLEOTIDE SEQUENCE</scope>
    <source>
        <tissue evidence="1">Whole organism</tissue>
    </source>
</reference>
<proteinExistence type="predicted"/>
<name>A0A0K2UEI7_LEPSM</name>
<sequence>MMSMFIFYFLDLKKLWNFTIRLCVQDLDVPSLSLSLTAIYIYIYIYIT</sequence>
<organism evidence="1">
    <name type="scientific">Lepeophtheirus salmonis</name>
    <name type="common">Salmon louse</name>
    <name type="synonym">Caligus salmonis</name>
    <dbReference type="NCBI Taxonomy" id="72036"/>
    <lineage>
        <taxon>Eukaryota</taxon>
        <taxon>Metazoa</taxon>
        <taxon>Ecdysozoa</taxon>
        <taxon>Arthropoda</taxon>
        <taxon>Crustacea</taxon>
        <taxon>Multicrustacea</taxon>
        <taxon>Hexanauplia</taxon>
        <taxon>Copepoda</taxon>
        <taxon>Siphonostomatoida</taxon>
        <taxon>Caligidae</taxon>
        <taxon>Lepeophtheirus</taxon>
    </lineage>
</organism>